<dbReference type="EMBL" id="DS480504">
    <property type="protein sequence ID" value="EDO14850.1"/>
    <property type="molecule type" value="Genomic_DNA"/>
</dbReference>
<dbReference type="PANTHER" id="PTHR30466:SF1">
    <property type="entry name" value="FMN REDUCTASE (NADH) RUTF"/>
    <property type="match status" value="1"/>
</dbReference>
<dbReference type="Gene3D" id="2.30.110.10">
    <property type="entry name" value="Electron Transport, Fmn-binding Protein, Chain A"/>
    <property type="match status" value="1"/>
</dbReference>
<dbReference type="InParanoid" id="A7TSB3"/>
<dbReference type="Proteomes" id="UP000000267">
    <property type="component" value="Unassembled WGS sequence"/>
</dbReference>
<evidence type="ECO:0000256" key="1">
    <source>
        <dbReference type="ARBA" id="ARBA00023002"/>
    </source>
</evidence>
<keyword evidence="1" id="KW-0560">Oxidoreductase</keyword>
<dbReference type="GeneID" id="5542876"/>
<evidence type="ECO:0000313" key="4">
    <source>
        <dbReference type="Proteomes" id="UP000000267"/>
    </source>
</evidence>
<sequence length="213" mass="23702">MSLLTKRWSSSTHSGKHLVKQQLFKDAMGKMASQAMIISSACNDNLPHSSFRGLTASSVSSLALKPSPMIQFNIQLPSFTSDFLHKYSMFAVHLLKPNPVSIELAKTFSQGATTLKHSNVVVPTKPFATLKEDIDYETLSIRGTDLVIPILKNSEYVLLCKKKDVFRVGDHEIWVGNVEDILVNDQDSTGGVLYYNRNFHKLGGVIPHNEIKN</sequence>
<dbReference type="SUPFAM" id="SSF50475">
    <property type="entry name" value="FMN-binding split barrel"/>
    <property type="match status" value="1"/>
</dbReference>
<dbReference type="HOGENOM" id="CLU_085409_0_0_1"/>
<dbReference type="PANTHER" id="PTHR30466">
    <property type="entry name" value="FLAVIN REDUCTASE"/>
    <property type="match status" value="1"/>
</dbReference>
<dbReference type="RefSeq" id="XP_001642708.1">
    <property type="nucleotide sequence ID" value="XM_001642658.1"/>
</dbReference>
<dbReference type="STRING" id="436907.A7TSB3"/>
<dbReference type="SMART" id="SM00903">
    <property type="entry name" value="Flavin_Reduct"/>
    <property type="match status" value="1"/>
</dbReference>
<protein>
    <recommendedName>
        <fullName evidence="2">Flavin reductase like domain-containing protein</fullName>
    </recommendedName>
</protein>
<gene>
    <name evidence="3" type="ORF">Kpol_359p11</name>
</gene>
<feature type="domain" description="Flavin reductase like" evidence="2">
    <location>
        <begin position="28"/>
        <end position="201"/>
    </location>
</feature>
<keyword evidence="4" id="KW-1185">Reference proteome</keyword>
<dbReference type="PhylomeDB" id="A7TSB3"/>
<dbReference type="InterPro" id="IPR012349">
    <property type="entry name" value="Split_barrel_FMN-bd"/>
</dbReference>
<evidence type="ECO:0000259" key="2">
    <source>
        <dbReference type="SMART" id="SM00903"/>
    </source>
</evidence>
<dbReference type="AlphaFoldDB" id="A7TSB3"/>
<dbReference type="InterPro" id="IPR002563">
    <property type="entry name" value="Flavin_Rdtase-like_dom"/>
</dbReference>
<organism evidence="4">
    <name type="scientific">Vanderwaltozyma polyspora (strain ATCC 22028 / DSM 70294 / BCRC 21397 / CBS 2163 / NBRC 10782 / NRRL Y-8283 / UCD 57-17)</name>
    <name type="common">Kluyveromyces polysporus</name>
    <dbReference type="NCBI Taxonomy" id="436907"/>
    <lineage>
        <taxon>Eukaryota</taxon>
        <taxon>Fungi</taxon>
        <taxon>Dikarya</taxon>
        <taxon>Ascomycota</taxon>
        <taxon>Saccharomycotina</taxon>
        <taxon>Saccharomycetes</taxon>
        <taxon>Saccharomycetales</taxon>
        <taxon>Saccharomycetaceae</taxon>
        <taxon>Vanderwaltozyma</taxon>
    </lineage>
</organism>
<dbReference type="GO" id="GO:0010181">
    <property type="term" value="F:FMN binding"/>
    <property type="evidence" value="ECO:0007669"/>
    <property type="project" value="InterPro"/>
</dbReference>
<dbReference type="eggNOG" id="ENOG502RYSQ">
    <property type="taxonomic scope" value="Eukaryota"/>
</dbReference>
<reference evidence="3 4" key="1">
    <citation type="journal article" date="2007" name="Proc. Natl. Acad. Sci. U.S.A.">
        <title>Independent sorting-out of thousands of duplicated gene pairs in two yeast species descended from a whole-genome duplication.</title>
        <authorList>
            <person name="Scannell D.R."/>
            <person name="Frank A.C."/>
            <person name="Conant G.C."/>
            <person name="Byrne K.P."/>
            <person name="Woolfit M."/>
            <person name="Wolfe K.H."/>
        </authorList>
    </citation>
    <scope>NUCLEOTIDE SEQUENCE [LARGE SCALE GENOMIC DNA]</scope>
    <source>
        <strain evidence="4">ATCC 22028 / DSM 70294 / BCRC 21397 / CBS 2163 / NBRC 10782 / NRRL Y-8283 / UCD 57-17</strain>
    </source>
</reference>
<name>A7TSB3_VANPO</name>
<dbReference type="KEGG" id="vpo:Kpol_359p11"/>
<dbReference type="OrthoDB" id="2015405at2759"/>
<dbReference type="InterPro" id="IPR050268">
    <property type="entry name" value="NADH-dep_flavin_reductase"/>
</dbReference>
<dbReference type="Pfam" id="PF01613">
    <property type="entry name" value="Flavin_Reduct"/>
    <property type="match status" value="1"/>
</dbReference>
<dbReference type="GO" id="GO:0042602">
    <property type="term" value="F:riboflavin reductase (NADPH) activity"/>
    <property type="evidence" value="ECO:0007669"/>
    <property type="project" value="TreeGrafter"/>
</dbReference>
<dbReference type="OMA" id="GDHEIWV"/>
<accession>A7TSB3</accession>
<evidence type="ECO:0000313" key="3">
    <source>
        <dbReference type="EMBL" id="EDO14850.1"/>
    </source>
</evidence>
<proteinExistence type="predicted"/>